<evidence type="ECO:0000313" key="2">
    <source>
        <dbReference type="Proteomes" id="UP000014020"/>
    </source>
</evidence>
<dbReference type="Pfam" id="PF08963">
    <property type="entry name" value="DUF1878"/>
    <property type="match status" value="1"/>
</dbReference>
<dbReference type="HOGENOM" id="CLU_2191644_0_0_9"/>
<protein>
    <recommendedName>
        <fullName evidence="3">DUF1878 domain-containing protein</fullName>
    </recommendedName>
</protein>
<organism evidence="1 2">
    <name type="scientific">Bacillus cereus (strain VD146)</name>
    <dbReference type="NCBI Taxonomy" id="1053236"/>
    <lineage>
        <taxon>Bacteria</taxon>
        <taxon>Bacillati</taxon>
        <taxon>Bacillota</taxon>
        <taxon>Bacilli</taxon>
        <taxon>Bacillales</taxon>
        <taxon>Bacillaceae</taxon>
        <taxon>Bacillus</taxon>
        <taxon>Bacillus cereus group</taxon>
    </lineage>
</organism>
<dbReference type="InterPro" id="IPR035945">
    <property type="entry name" value="YhaI-like_sf"/>
</dbReference>
<proteinExistence type="predicted"/>
<dbReference type="SUPFAM" id="SSF109915">
    <property type="entry name" value="Hypothetical protein YhaI"/>
    <property type="match status" value="1"/>
</dbReference>
<evidence type="ECO:0008006" key="3">
    <source>
        <dbReference type="Google" id="ProtNLM"/>
    </source>
</evidence>
<dbReference type="RefSeq" id="WP_016119068.1">
    <property type="nucleotide sequence ID" value="NZ_KB976673.1"/>
</dbReference>
<sequence length="117" mass="14270">MENMELEDRLALIEFRQQLLFENTEFSRFLFETKVTKEQLDRIFDLMDALSEEIREEKLITHSSYEQQIYEIVPAKRGNYHFAESISRILHEGRRWPEVFEHVYGSMEKFKSYLNKK</sequence>
<gene>
    <name evidence="1" type="ORF">IK1_06049</name>
</gene>
<accession>R8NJH1</accession>
<dbReference type="PATRIC" id="fig|1053236.3.peg.640"/>
<dbReference type="AlphaFoldDB" id="R8NJH1"/>
<reference evidence="2" key="1">
    <citation type="submission" date="2012-12" db="EMBL/GenBank/DDBJ databases">
        <title>The genome sequence of Bacillus cereus VD146.</title>
        <authorList>
            <consortium name="The Broad Institute Genome Sequencing Platform"/>
            <consortium name="The Broad Institute Genome Sequencing Center for Infectious Disease"/>
            <person name="Feldgarden M."/>
            <person name="Van der Auwera G.A."/>
            <person name="Mahillon J."/>
            <person name="Duprez V."/>
            <person name="Timmery S."/>
            <person name="Mattelet C."/>
            <person name="Dierick K."/>
            <person name="Sun M."/>
            <person name="Yu Z."/>
            <person name="Zhu L."/>
            <person name="Hu X."/>
            <person name="Shank E.B."/>
            <person name="Swiecicka I."/>
            <person name="Hansen B.M."/>
            <person name="Andrup L."/>
            <person name="Walker B."/>
            <person name="Young S.K."/>
            <person name="Zeng Q."/>
            <person name="Gargeya S."/>
            <person name="Fitzgerald M."/>
            <person name="Haas B."/>
            <person name="Abouelleil A."/>
            <person name="Alvarado L."/>
            <person name="Arachchi H.M."/>
            <person name="Berlin A.M."/>
            <person name="Chapman S.B."/>
            <person name="Dewar J."/>
            <person name="Goldberg J."/>
            <person name="Griggs A."/>
            <person name="Gujja S."/>
            <person name="Hansen M."/>
            <person name="Howarth C."/>
            <person name="Imamovic A."/>
            <person name="Larimer J."/>
            <person name="McCowan C."/>
            <person name="Murphy C."/>
            <person name="Neiman D."/>
            <person name="Pearson M."/>
            <person name="Priest M."/>
            <person name="Roberts A."/>
            <person name="Saif S."/>
            <person name="Shea T."/>
            <person name="Sisk P."/>
            <person name="Sykes S."/>
            <person name="Wortman J."/>
            <person name="Nusbaum C."/>
            <person name="Birren B."/>
        </authorList>
    </citation>
    <scope>NUCLEOTIDE SEQUENCE [LARGE SCALE GENOMIC DNA]</scope>
    <source>
        <strain evidence="2">VD146</strain>
    </source>
</reference>
<dbReference type="EMBL" id="AHFE01000014">
    <property type="protein sequence ID" value="EOP46640.1"/>
    <property type="molecule type" value="Genomic_DNA"/>
</dbReference>
<comment type="caution">
    <text evidence="1">The sequence shown here is derived from an EMBL/GenBank/DDBJ whole genome shotgun (WGS) entry which is preliminary data.</text>
</comment>
<evidence type="ECO:0000313" key="1">
    <source>
        <dbReference type="EMBL" id="EOP46640.1"/>
    </source>
</evidence>
<dbReference type="Proteomes" id="UP000014020">
    <property type="component" value="Unassembled WGS sequence"/>
</dbReference>
<dbReference type="Gene3D" id="1.10.3750.10">
    <property type="entry name" value="YhaI-like"/>
    <property type="match status" value="1"/>
</dbReference>
<dbReference type="InterPro" id="IPR015058">
    <property type="entry name" value="DUF1878"/>
</dbReference>
<name>R8NJH1_BACCX</name>